<protein>
    <submittedName>
        <fullName evidence="3">Inositol polyphosphate 5-phosphatase E</fullName>
    </submittedName>
</protein>
<evidence type="ECO:0000313" key="4">
    <source>
        <dbReference type="Proteomes" id="UP000499080"/>
    </source>
</evidence>
<keyword evidence="4" id="KW-1185">Reference proteome</keyword>
<dbReference type="SMART" id="SM00128">
    <property type="entry name" value="IPPc"/>
    <property type="match status" value="1"/>
</dbReference>
<dbReference type="OrthoDB" id="2248459at2759"/>
<comment type="caution">
    <text evidence="3">The sequence shown here is derived from an EMBL/GenBank/DDBJ whole genome shotgun (WGS) entry which is preliminary data.</text>
</comment>
<gene>
    <name evidence="3" type="primary">INPP5E</name>
    <name evidence="3" type="ORF">AVEN_13355_1</name>
</gene>
<dbReference type="PANTHER" id="PTHR47039">
    <property type="entry name" value="INOSITOL POLYPHOSPHATE 5-PHOSPHATASE E"/>
    <property type="match status" value="1"/>
</dbReference>
<feature type="compositionally biased region" description="Polar residues" evidence="1">
    <location>
        <begin position="255"/>
        <end position="274"/>
    </location>
</feature>
<proteinExistence type="predicted"/>
<accession>A0A4Y2IHS0</accession>
<dbReference type="SUPFAM" id="SSF56219">
    <property type="entry name" value="DNase I-like"/>
    <property type="match status" value="1"/>
</dbReference>
<feature type="compositionally biased region" description="Polar residues" evidence="1">
    <location>
        <begin position="292"/>
        <end position="309"/>
    </location>
</feature>
<reference evidence="3 4" key="1">
    <citation type="journal article" date="2019" name="Sci. Rep.">
        <title>Orb-weaving spider Araneus ventricosus genome elucidates the spidroin gene catalogue.</title>
        <authorList>
            <person name="Kono N."/>
            <person name="Nakamura H."/>
            <person name="Ohtoshi R."/>
            <person name="Moran D.A.P."/>
            <person name="Shinohara A."/>
            <person name="Yoshida Y."/>
            <person name="Fujiwara M."/>
            <person name="Mori M."/>
            <person name="Tomita M."/>
            <person name="Arakawa K."/>
        </authorList>
    </citation>
    <scope>NUCLEOTIDE SEQUENCE [LARGE SCALE GENOMIC DNA]</scope>
</reference>
<feature type="compositionally biased region" description="Polar residues" evidence="1">
    <location>
        <begin position="1"/>
        <end position="16"/>
    </location>
</feature>
<feature type="region of interest" description="Disordered" evidence="1">
    <location>
        <begin position="292"/>
        <end position="336"/>
    </location>
</feature>
<feature type="compositionally biased region" description="Low complexity" evidence="1">
    <location>
        <begin position="532"/>
        <end position="543"/>
    </location>
</feature>
<evidence type="ECO:0000256" key="1">
    <source>
        <dbReference type="SAM" id="MobiDB-lite"/>
    </source>
</evidence>
<dbReference type="AlphaFoldDB" id="A0A4Y2IHS0"/>
<feature type="region of interest" description="Disordered" evidence="1">
    <location>
        <begin position="529"/>
        <end position="560"/>
    </location>
</feature>
<dbReference type="EMBL" id="BGPR01002681">
    <property type="protein sequence ID" value="GBM77311.1"/>
    <property type="molecule type" value="Genomic_DNA"/>
</dbReference>
<name>A0A4Y2IHS0_ARAVE</name>
<dbReference type="InterPro" id="IPR053321">
    <property type="entry name" value="IPP-5-Phosphatase_Type_IV"/>
</dbReference>
<sequence length="771" mass="85612">MFSSLPSASKIYQNSVKPRQKSASSAKKRRKKVHSSSNQHASILDDSVVSLVSCDQESSIGVINGQKDLFDSSCRHSYERENSSPEISLYSVETSEMNSRSYNSIPEQDNHASILCEIEKKNNRKLSVDLCSKQNEVLSEQLNENEQNNLFESNMGDNSKISDPALMDEKLQEESEAVLSPETVLTDSNQQNLSCNNDCNEDIKFDLMGEKDISEMTFEEVEASIEYESLKESLDKAVQMNETADESIIQPEDLGSNTSMQSSKSQCSVNQNSPDISNVDSVSTAHNIACNEDSSSYTSQSENTTQSTHFDIRHAKSSNDANDVTSVKHEENADSATVVNSEPHMDIILADINGNCFSDNNIDNSKENIVYWTNADSNDQSIEVSITKENSGPIKGHMEFSVRTESPEQSELSCTESVLCEAKDYHQEILYPEKKNSDSAEKSEDFILSSEKPKEDFNMKSSSNISQSFSNLLSEDSQTVVSSRCSSVPEGLHLSKKFVDKQSQSAVLTVLDKATLTADLECEESSEECLSERNSSNEESQNESCEHQLSKNSMSGSEDKGSLWNVLPPLAMVKARSRSYVFGSKGPTGSLLGSDELSRFFPDNQVTVFVGTWNMNGHDPPQSIDDFLLPLAINTLPDIYAIGVQESMQSRLEWEVLLQTTLGPSHVLFTSTSLGVLHLCIFLRRDLIWFCSEPEEASVATRPGTMVKTKGAVAVCFMCFGTSFLFVNSHLTAHEQKLKERLSDYEKIISSLELPKSIPVKNHSRVKGRYR</sequence>
<dbReference type="InterPro" id="IPR036691">
    <property type="entry name" value="Endo/exonu/phosph_ase_sf"/>
</dbReference>
<feature type="domain" description="Inositol polyphosphate-related phosphatase" evidence="2">
    <location>
        <begin position="604"/>
        <end position="771"/>
    </location>
</feature>
<feature type="region of interest" description="Disordered" evidence="1">
    <location>
        <begin position="245"/>
        <end position="274"/>
    </location>
</feature>
<dbReference type="Proteomes" id="UP000499080">
    <property type="component" value="Unassembled WGS sequence"/>
</dbReference>
<evidence type="ECO:0000313" key="3">
    <source>
        <dbReference type="EMBL" id="GBM77311.1"/>
    </source>
</evidence>
<dbReference type="Gene3D" id="3.60.10.10">
    <property type="entry name" value="Endonuclease/exonuclease/phosphatase"/>
    <property type="match status" value="1"/>
</dbReference>
<evidence type="ECO:0000259" key="2">
    <source>
        <dbReference type="SMART" id="SM00128"/>
    </source>
</evidence>
<dbReference type="GO" id="GO:0016791">
    <property type="term" value="F:phosphatase activity"/>
    <property type="evidence" value="ECO:0007669"/>
    <property type="project" value="InterPro"/>
</dbReference>
<dbReference type="InterPro" id="IPR000300">
    <property type="entry name" value="IPPc"/>
</dbReference>
<organism evidence="3 4">
    <name type="scientific">Araneus ventricosus</name>
    <name type="common">Orbweaver spider</name>
    <name type="synonym">Epeira ventricosa</name>
    <dbReference type="NCBI Taxonomy" id="182803"/>
    <lineage>
        <taxon>Eukaryota</taxon>
        <taxon>Metazoa</taxon>
        <taxon>Ecdysozoa</taxon>
        <taxon>Arthropoda</taxon>
        <taxon>Chelicerata</taxon>
        <taxon>Arachnida</taxon>
        <taxon>Araneae</taxon>
        <taxon>Araneomorphae</taxon>
        <taxon>Entelegynae</taxon>
        <taxon>Araneoidea</taxon>
        <taxon>Araneidae</taxon>
        <taxon>Araneus</taxon>
    </lineage>
</organism>
<dbReference type="PANTHER" id="PTHR47039:SF1">
    <property type="entry name" value="INOSITOL POLYPHOSPHATE 5-PHOSPHATASE E"/>
    <property type="match status" value="1"/>
</dbReference>
<feature type="region of interest" description="Disordered" evidence="1">
    <location>
        <begin position="1"/>
        <end position="40"/>
    </location>
</feature>
<dbReference type="GO" id="GO:0046856">
    <property type="term" value="P:phosphatidylinositol dephosphorylation"/>
    <property type="evidence" value="ECO:0007669"/>
    <property type="project" value="InterPro"/>
</dbReference>
<dbReference type="Pfam" id="PF22669">
    <property type="entry name" value="Exo_endo_phos2"/>
    <property type="match status" value="1"/>
</dbReference>